<feature type="region of interest" description="Disordered" evidence="2">
    <location>
        <begin position="34"/>
        <end position="74"/>
    </location>
</feature>
<dbReference type="InterPro" id="IPR040722">
    <property type="entry name" value="Hit1_C"/>
</dbReference>
<dbReference type="Gene3D" id="1.20.1440.260">
    <property type="match status" value="1"/>
</dbReference>
<evidence type="ECO:0000313" key="4">
    <source>
        <dbReference type="EMBL" id="SMN19367.1"/>
    </source>
</evidence>
<dbReference type="OrthoDB" id="18412at2759"/>
<keyword evidence="1" id="KW-0862">Zinc</keyword>
<dbReference type="GO" id="GO:0008270">
    <property type="term" value="F:zinc ion binding"/>
    <property type="evidence" value="ECO:0007669"/>
    <property type="project" value="UniProtKB-UniRule"/>
</dbReference>
<dbReference type="InterPro" id="IPR007529">
    <property type="entry name" value="Znf_HIT"/>
</dbReference>
<keyword evidence="1" id="KW-0479">Metal-binding</keyword>
<dbReference type="Proteomes" id="UP000196158">
    <property type="component" value="Unassembled WGS sequence"/>
</dbReference>
<accession>A0A1X7R0Z5</accession>
<name>A0A1X7R0Z5_9SACH</name>
<dbReference type="Gene3D" id="3.30.60.190">
    <property type="match status" value="1"/>
</dbReference>
<dbReference type="AlphaFoldDB" id="A0A1X7R0Z5"/>
<dbReference type="Pfam" id="PF18268">
    <property type="entry name" value="Hit1_C"/>
    <property type="match status" value="1"/>
</dbReference>
<feature type="compositionally biased region" description="Basic and acidic residues" evidence="2">
    <location>
        <begin position="45"/>
        <end position="57"/>
    </location>
</feature>
<dbReference type="STRING" id="1789683.A0A1X7R0Z5"/>
<keyword evidence="5" id="KW-1185">Reference proteome</keyword>
<feature type="domain" description="HIT-type" evidence="3">
    <location>
        <begin position="3"/>
        <end position="39"/>
    </location>
</feature>
<evidence type="ECO:0000256" key="1">
    <source>
        <dbReference type="PROSITE-ProRule" id="PRU00453"/>
    </source>
</evidence>
<evidence type="ECO:0000256" key="2">
    <source>
        <dbReference type="SAM" id="MobiDB-lite"/>
    </source>
</evidence>
<evidence type="ECO:0000313" key="5">
    <source>
        <dbReference type="Proteomes" id="UP000196158"/>
    </source>
</evidence>
<protein>
    <recommendedName>
        <fullName evidence="3">HIT-type domain-containing protein</fullName>
    </recommendedName>
</protein>
<keyword evidence="1" id="KW-0863">Zinc-finger</keyword>
<reference evidence="4 5" key="1">
    <citation type="submission" date="2017-04" db="EMBL/GenBank/DDBJ databases">
        <authorList>
            <person name="Afonso C.L."/>
            <person name="Miller P.J."/>
            <person name="Scott M.A."/>
            <person name="Spackman E."/>
            <person name="Goraichik I."/>
            <person name="Dimitrov K.M."/>
            <person name="Suarez D.L."/>
            <person name="Swayne D.E."/>
        </authorList>
    </citation>
    <scope>NUCLEOTIDE SEQUENCE [LARGE SCALE GENOMIC DNA]</scope>
</reference>
<sequence>MKCEICLEQDAKYKCPTCGIRYCSLKCYKDPQKHNHTNTNGSMDSDGKNVEPRKFEGDDSTTQTTSVTKDGDSELRTPKLNEIYHKSPELQHLLKYNTVKFHLDKVYKILTSSVTGGGQDNINMSSDMQRQLAIDYLNTLRYGGVHYNEAIEEFCQLFLQILEEH</sequence>
<dbReference type="EMBL" id="FXLY01000003">
    <property type="protein sequence ID" value="SMN19367.1"/>
    <property type="molecule type" value="Genomic_DNA"/>
</dbReference>
<dbReference type="PROSITE" id="PS51083">
    <property type="entry name" value="ZF_HIT"/>
    <property type="match status" value="1"/>
</dbReference>
<dbReference type="Pfam" id="PF04438">
    <property type="entry name" value="zf-HIT"/>
    <property type="match status" value="1"/>
</dbReference>
<evidence type="ECO:0000259" key="3">
    <source>
        <dbReference type="PROSITE" id="PS51083"/>
    </source>
</evidence>
<dbReference type="SUPFAM" id="SSF144232">
    <property type="entry name" value="HIT/MYND zinc finger-like"/>
    <property type="match status" value="1"/>
</dbReference>
<gene>
    <name evidence="4" type="ORF">KASA_0P05687G</name>
</gene>
<proteinExistence type="predicted"/>
<organism evidence="4 5">
    <name type="scientific">Maudiozyma saulgeensis</name>
    <dbReference type="NCBI Taxonomy" id="1789683"/>
    <lineage>
        <taxon>Eukaryota</taxon>
        <taxon>Fungi</taxon>
        <taxon>Dikarya</taxon>
        <taxon>Ascomycota</taxon>
        <taxon>Saccharomycotina</taxon>
        <taxon>Saccharomycetes</taxon>
        <taxon>Saccharomycetales</taxon>
        <taxon>Saccharomycetaceae</taxon>
        <taxon>Maudiozyma</taxon>
    </lineage>
</organism>
<dbReference type="CDD" id="cd23024">
    <property type="entry name" value="zf-HIT_ZNHIT2-3"/>
    <property type="match status" value="1"/>
</dbReference>